<evidence type="ECO:0000256" key="8">
    <source>
        <dbReference type="ARBA" id="ARBA00022989"/>
    </source>
</evidence>
<evidence type="ECO:0000313" key="13">
    <source>
        <dbReference type="Proteomes" id="UP000184394"/>
    </source>
</evidence>
<evidence type="ECO:0000256" key="4">
    <source>
        <dbReference type="ARBA" id="ARBA00022553"/>
    </source>
</evidence>
<dbReference type="EMBL" id="FRCT01000005">
    <property type="protein sequence ID" value="SHM49987.1"/>
    <property type="molecule type" value="Genomic_DNA"/>
</dbReference>
<dbReference type="SUPFAM" id="SSF55874">
    <property type="entry name" value="ATPase domain of HSP90 chaperone/DNA topoisomerase II/histidine kinase"/>
    <property type="match status" value="1"/>
</dbReference>
<dbReference type="InterPro" id="IPR050398">
    <property type="entry name" value="HssS/ArlS-like"/>
</dbReference>
<dbReference type="InterPro" id="IPR036097">
    <property type="entry name" value="HisK_dim/P_sf"/>
</dbReference>
<dbReference type="GO" id="GO:0005886">
    <property type="term" value="C:plasma membrane"/>
    <property type="evidence" value="ECO:0007669"/>
    <property type="project" value="TreeGrafter"/>
</dbReference>
<accession>A0A1M7JBV9</accession>
<organism evidence="12 13">
    <name type="scientific">Ruminococcus flavefaciens</name>
    <dbReference type="NCBI Taxonomy" id="1265"/>
    <lineage>
        <taxon>Bacteria</taxon>
        <taxon>Bacillati</taxon>
        <taxon>Bacillota</taxon>
        <taxon>Clostridia</taxon>
        <taxon>Eubacteriales</taxon>
        <taxon>Oscillospiraceae</taxon>
        <taxon>Ruminococcus</taxon>
    </lineage>
</organism>
<dbReference type="InterPro" id="IPR004358">
    <property type="entry name" value="Sig_transdc_His_kin-like_C"/>
</dbReference>
<gene>
    <name evidence="12" type="ORF">SAMN04487860_105231</name>
</gene>
<dbReference type="Pfam" id="PF02518">
    <property type="entry name" value="HATPase_c"/>
    <property type="match status" value="1"/>
</dbReference>
<dbReference type="SUPFAM" id="SSF47384">
    <property type="entry name" value="Homodimeric domain of signal transducing histidine kinase"/>
    <property type="match status" value="1"/>
</dbReference>
<keyword evidence="9" id="KW-0902">Two-component regulatory system</keyword>
<dbReference type="PRINTS" id="PR00344">
    <property type="entry name" value="BCTRLSENSOR"/>
</dbReference>
<keyword evidence="5" id="KW-0808">Transferase</keyword>
<proteinExistence type="predicted"/>
<dbReference type="SMART" id="SM00388">
    <property type="entry name" value="HisKA"/>
    <property type="match status" value="1"/>
</dbReference>
<dbReference type="Gene3D" id="3.30.565.10">
    <property type="entry name" value="Histidine kinase-like ATPase, C-terminal domain"/>
    <property type="match status" value="1"/>
</dbReference>
<dbReference type="PROSITE" id="PS50109">
    <property type="entry name" value="HIS_KIN"/>
    <property type="match status" value="1"/>
</dbReference>
<comment type="subcellular location">
    <subcellularLocation>
        <location evidence="2">Membrane</location>
        <topology evidence="2">Multi-pass membrane protein</topology>
    </subcellularLocation>
</comment>
<evidence type="ECO:0000256" key="10">
    <source>
        <dbReference type="ARBA" id="ARBA00023136"/>
    </source>
</evidence>
<evidence type="ECO:0000256" key="3">
    <source>
        <dbReference type="ARBA" id="ARBA00012438"/>
    </source>
</evidence>
<evidence type="ECO:0000259" key="11">
    <source>
        <dbReference type="PROSITE" id="PS50109"/>
    </source>
</evidence>
<dbReference type="EC" id="2.7.13.3" evidence="3"/>
<evidence type="ECO:0000256" key="1">
    <source>
        <dbReference type="ARBA" id="ARBA00000085"/>
    </source>
</evidence>
<dbReference type="InterPro" id="IPR003661">
    <property type="entry name" value="HisK_dim/P_dom"/>
</dbReference>
<evidence type="ECO:0000256" key="6">
    <source>
        <dbReference type="ARBA" id="ARBA00022692"/>
    </source>
</evidence>
<evidence type="ECO:0000313" key="12">
    <source>
        <dbReference type="EMBL" id="SHM49987.1"/>
    </source>
</evidence>
<dbReference type="Proteomes" id="UP000184394">
    <property type="component" value="Unassembled WGS sequence"/>
</dbReference>
<dbReference type="RefSeq" id="WP_072950325.1">
    <property type="nucleotide sequence ID" value="NZ_FRCT01000005.1"/>
</dbReference>
<dbReference type="PANTHER" id="PTHR45528:SF8">
    <property type="entry name" value="HISTIDINE KINASE"/>
    <property type="match status" value="1"/>
</dbReference>
<keyword evidence="6" id="KW-0812">Transmembrane</keyword>
<feature type="domain" description="Histidine kinase" evidence="11">
    <location>
        <begin position="88"/>
        <end position="290"/>
    </location>
</feature>
<keyword evidence="8" id="KW-1133">Transmembrane helix</keyword>
<keyword evidence="7" id="KW-0418">Kinase</keyword>
<name>A0A1M7JBV9_RUMFL</name>
<evidence type="ECO:0000256" key="7">
    <source>
        <dbReference type="ARBA" id="ARBA00022777"/>
    </source>
</evidence>
<dbReference type="SMART" id="SM00387">
    <property type="entry name" value="HATPase_c"/>
    <property type="match status" value="1"/>
</dbReference>
<dbReference type="AlphaFoldDB" id="A0A1M7JBV9"/>
<evidence type="ECO:0000256" key="5">
    <source>
        <dbReference type="ARBA" id="ARBA00022679"/>
    </source>
</evidence>
<dbReference type="InterPro" id="IPR036890">
    <property type="entry name" value="HATPase_C_sf"/>
</dbReference>
<comment type="catalytic activity">
    <reaction evidence="1">
        <text>ATP + protein L-histidine = ADP + protein N-phospho-L-histidine.</text>
        <dbReference type="EC" id="2.7.13.3"/>
    </reaction>
</comment>
<sequence length="290" mass="32875">MVLCLLCTAVVIILLCAKIYLLKKSAREISEQFADRLKNDTNNPVYVSSSDKDIQQLAESINTQLAELRRQHLSYINGNNELKSSVTNISHDLRTPLTAIRGYLDISKKTDDPQKLHRYMDIISERTEAMQKLSEELFCYSMIISRDEAPELEDIYINQILAESISSFYPVLTQNNITPVIDITDEKIIRRANKESMQRVFSNILNNAVKYSKGDLEIRLSDAGVITFSNIADEITAVQTEQLFERFYTVETARGSTGLGLHIARYLLREMGGSITASCENGRLTFTIMI</sequence>
<dbReference type="PANTHER" id="PTHR45528">
    <property type="entry name" value="SENSOR HISTIDINE KINASE CPXA"/>
    <property type="match status" value="1"/>
</dbReference>
<evidence type="ECO:0000256" key="2">
    <source>
        <dbReference type="ARBA" id="ARBA00004141"/>
    </source>
</evidence>
<dbReference type="CDD" id="cd00082">
    <property type="entry name" value="HisKA"/>
    <property type="match status" value="1"/>
</dbReference>
<evidence type="ECO:0000256" key="9">
    <source>
        <dbReference type="ARBA" id="ARBA00023012"/>
    </source>
</evidence>
<dbReference type="Gene3D" id="1.10.287.130">
    <property type="match status" value="1"/>
</dbReference>
<dbReference type="OrthoDB" id="335833at2"/>
<dbReference type="InterPro" id="IPR003594">
    <property type="entry name" value="HATPase_dom"/>
</dbReference>
<dbReference type="GO" id="GO:0000155">
    <property type="term" value="F:phosphorelay sensor kinase activity"/>
    <property type="evidence" value="ECO:0007669"/>
    <property type="project" value="InterPro"/>
</dbReference>
<protein>
    <recommendedName>
        <fullName evidence="3">histidine kinase</fullName>
        <ecNumber evidence="3">2.7.13.3</ecNumber>
    </recommendedName>
</protein>
<keyword evidence="10" id="KW-0472">Membrane</keyword>
<dbReference type="InterPro" id="IPR005467">
    <property type="entry name" value="His_kinase_dom"/>
</dbReference>
<keyword evidence="4" id="KW-0597">Phosphoprotein</keyword>
<reference evidence="12 13" key="1">
    <citation type="submission" date="2016-11" db="EMBL/GenBank/DDBJ databases">
        <authorList>
            <person name="Jaros S."/>
            <person name="Januszkiewicz K."/>
            <person name="Wedrychowicz H."/>
        </authorList>
    </citation>
    <scope>NUCLEOTIDE SEQUENCE [LARGE SCALE GENOMIC DNA]</scope>
    <source>
        <strain evidence="12 13">Y1</strain>
    </source>
</reference>
<dbReference type="Pfam" id="PF00512">
    <property type="entry name" value="HisKA"/>
    <property type="match status" value="1"/>
</dbReference>